<accession>A0A8J5X1P2</accession>
<feature type="compositionally biased region" description="Acidic residues" evidence="8">
    <location>
        <begin position="1207"/>
        <end position="1216"/>
    </location>
</feature>
<evidence type="ECO:0000256" key="8">
    <source>
        <dbReference type="SAM" id="MobiDB-lite"/>
    </source>
</evidence>
<keyword evidence="6" id="KW-0653">Protein transport</keyword>
<name>A0A8J5X1P2_DIALT</name>
<organism evidence="10 11">
    <name type="scientific">Diacronema lutheri</name>
    <name type="common">Unicellular marine alga</name>
    <name type="synonym">Monochrysis lutheri</name>
    <dbReference type="NCBI Taxonomy" id="2081491"/>
    <lineage>
        <taxon>Eukaryota</taxon>
        <taxon>Haptista</taxon>
        <taxon>Haptophyta</taxon>
        <taxon>Pavlovophyceae</taxon>
        <taxon>Pavlovales</taxon>
        <taxon>Pavlovaceae</taxon>
        <taxon>Diacronema</taxon>
    </lineage>
</organism>
<feature type="domain" description="Importin N-terminal" evidence="9">
    <location>
        <begin position="37"/>
        <end position="103"/>
    </location>
</feature>
<feature type="compositionally biased region" description="Gly residues" evidence="8">
    <location>
        <begin position="706"/>
        <end position="716"/>
    </location>
</feature>
<dbReference type="OMA" id="VMPFVLN"/>
<proteinExistence type="predicted"/>
<dbReference type="Gene3D" id="1.25.10.10">
    <property type="entry name" value="Leucine-rich Repeat Variant"/>
    <property type="match status" value="2"/>
</dbReference>
<evidence type="ECO:0000313" key="11">
    <source>
        <dbReference type="Proteomes" id="UP000751190"/>
    </source>
</evidence>
<evidence type="ECO:0000256" key="3">
    <source>
        <dbReference type="ARBA" id="ARBA00022448"/>
    </source>
</evidence>
<dbReference type="InterPro" id="IPR001494">
    <property type="entry name" value="Importin-beta_N"/>
</dbReference>
<keyword evidence="7" id="KW-0539">Nucleus</keyword>
<keyword evidence="4" id="KW-0963">Cytoplasm</keyword>
<dbReference type="EMBL" id="JAGTXO010000069">
    <property type="protein sequence ID" value="KAG8457488.1"/>
    <property type="molecule type" value="Genomic_DNA"/>
</dbReference>
<keyword evidence="3" id="KW-0813">Transport</keyword>
<dbReference type="PROSITE" id="PS50166">
    <property type="entry name" value="IMPORTIN_B_NT"/>
    <property type="match status" value="1"/>
</dbReference>
<dbReference type="SUPFAM" id="SSF48371">
    <property type="entry name" value="ARM repeat"/>
    <property type="match status" value="1"/>
</dbReference>
<reference evidence="10" key="1">
    <citation type="submission" date="2021-05" db="EMBL/GenBank/DDBJ databases">
        <title>The genome of the haptophyte Pavlova lutheri (Diacronema luteri, Pavlovales) - a model for lipid biosynthesis in eukaryotic algae.</title>
        <authorList>
            <person name="Hulatt C.J."/>
            <person name="Posewitz M.C."/>
        </authorList>
    </citation>
    <scope>NUCLEOTIDE SEQUENCE</scope>
    <source>
        <strain evidence="10">NIVA-4/92</strain>
    </source>
</reference>
<feature type="region of interest" description="Disordered" evidence="8">
    <location>
        <begin position="1199"/>
        <end position="1220"/>
    </location>
</feature>
<comment type="caution">
    <text evidence="10">The sequence shown here is derived from an EMBL/GenBank/DDBJ whole genome shotgun (WGS) entry which is preliminary data.</text>
</comment>
<dbReference type="InterPro" id="IPR057672">
    <property type="entry name" value="TPR_IPO4/5"/>
</dbReference>
<protein>
    <recommendedName>
        <fullName evidence="9">Importin N-terminal domain-containing protein</fullName>
    </recommendedName>
</protein>
<dbReference type="AlphaFoldDB" id="A0A8J5X1P2"/>
<gene>
    <name evidence="10" type="ORF">KFE25_003792</name>
</gene>
<evidence type="ECO:0000256" key="1">
    <source>
        <dbReference type="ARBA" id="ARBA00004123"/>
    </source>
</evidence>
<dbReference type="Pfam" id="PF25780">
    <property type="entry name" value="TPR_IPO5"/>
    <property type="match status" value="1"/>
</dbReference>
<dbReference type="PANTHER" id="PTHR10527">
    <property type="entry name" value="IMPORTIN BETA"/>
    <property type="match status" value="1"/>
</dbReference>
<dbReference type="OrthoDB" id="7862313at2759"/>
<dbReference type="GO" id="GO:0005737">
    <property type="term" value="C:cytoplasm"/>
    <property type="evidence" value="ECO:0007669"/>
    <property type="project" value="UniProtKB-SubCell"/>
</dbReference>
<dbReference type="InterPro" id="IPR040122">
    <property type="entry name" value="Importin_beta"/>
</dbReference>
<feature type="region of interest" description="Disordered" evidence="8">
    <location>
        <begin position="906"/>
        <end position="940"/>
    </location>
</feature>
<feature type="compositionally biased region" description="Acidic residues" evidence="8">
    <location>
        <begin position="717"/>
        <end position="727"/>
    </location>
</feature>
<evidence type="ECO:0000256" key="5">
    <source>
        <dbReference type="ARBA" id="ARBA00022737"/>
    </source>
</evidence>
<dbReference type="InterPro" id="IPR011989">
    <property type="entry name" value="ARM-like"/>
</dbReference>
<keyword evidence="11" id="KW-1185">Reference proteome</keyword>
<evidence type="ECO:0000256" key="2">
    <source>
        <dbReference type="ARBA" id="ARBA00004496"/>
    </source>
</evidence>
<evidence type="ECO:0000256" key="6">
    <source>
        <dbReference type="ARBA" id="ARBA00022927"/>
    </source>
</evidence>
<comment type="subcellular location">
    <subcellularLocation>
        <location evidence="2">Cytoplasm</location>
    </subcellularLocation>
    <subcellularLocation>
        <location evidence="1">Nucleus</location>
    </subcellularLocation>
</comment>
<dbReference type="GO" id="GO:0031267">
    <property type="term" value="F:small GTPase binding"/>
    <property type="evidence" value="ECO:0007669"/>
    <property type="project" value="InterPro"/>
</dbReference>
<evidence type="ECO:0000256" key="4">
    <source>
        <dbReference type="ARBA" id="ARBA00022490"/>
    </source>
</evidence>
<feature type="region of interest" description="Disordered" evidence="8">
    <location>
        <begin position="700"/>
        <end position="731"/>
    </location>
</feature>
<evidence type="ECO:0000313" key="10">
    <source>
        <dbReference type="EMBL" id="KAG8457488.1"/>
    </source>
</evidence>
<dbReference type="Proteomes" id="UP000751190">
    <property type="component" value="Unassembled WGS sequence"/>
</dbReference>
<sequence length="1243" mass="125476">MSHGAGPSAAAAAADDDAAQLELLLRQTLDPATVHAAERRLRKALKPAAAALPLARRAAESDAPEVRQLAAVLLRRRVVGHYEQLAAADRDALKALVLHRLVAEPHAPPRRALAAVASALGAELLPADGGWPELLRFLSDAAQAPTAEHREVAMLVLAELFESPATVAVFRPHLPATVGVLRAGLADPLAPQVRTASLRAVGALATSLLDAEGDAGPGALKLLLPAALDVAADCVRAAAAGGGAARAAGVNDDELRRTLAAAFEMVGEVVESGPSALVRANLAAIAGASLELAHATSAEVDVRAHGFHALTSLCEAKSKLLQRDDALVQRLVQLGAAAVGELDEDEDEDVDADVPAAAAGGEEEDERESVRSLGCALLDTLGCALPAKAYLHHVDAVLHALAARPDEASWRSACTVLAMVVEGCAERLAERKGGAARLDGYVRLLCAACAHASPRVRADAALGLGEMARHVPARALVPPHAPAIIAHLAAVIDASGCHAGAAGAPPAGGAALHAKALDKVCYALDALCEAAAGADELIDVIAPHAPELLARLVALCAAPRASAAARGAAVSALSALVACGQRLCSAEQLEGLIRAMAQLMADAPTAAPGAGALRARATECVGLCALSLGAERFRPLLADACAAAAAGLSAGGGEVSEYAFGFAAHMAALYKAQLDPAFVHAVLPHMLAACRADDVIERPHQREGGEGGAGAAGGGGADDDDDDDDDEGVHFGLHTGMIDEKASAVNAIGRLCKHCAPQLGAPAALECVRALCGDVAGDAAGDDDEDDGAPIDHFVDGLRAAALANAPYACAAALHAARASGDAAAVAAAERAVRGVCVPKLVRALSDEDADTVAGAANALLRLGRLAGGSVFADLDGAGGSAALHAVARALQKLLTGCAPCQPALPGAGGAGPPQQPTPRAPDDGGSDGDSEDDGRQGRDEAVWEAVAALVAGLARTLGDAWAPAVDALLPALLAHAAAGLPLSEQATAIGVIAEAVERLGDATASRLAPQLLPHALRLAGTPLAPRGRATAAAGGGGGACAAAVSGYDKEEGGDEDDDDDDETAQLVQNAVYCAGVLAAPGGATVVSHMQALLTVLRPMLERTAGGAPDRLVDNALGAAARTLRGSFAQLPLQQIVPVMLAALPIKEDFRENGVTLRTLVTLFSDARTSGTLAEHLPRFVQLVAVIVDAHDLDARTRAASAQVVRDDDEAEDADEQESHLTPELRAELVAFLAANGFTTGAS</sequence>
<evidence type="ECO:0000256" key="7">
    <source>
        <dbReference type="ARBA" id="ARBA00023242"/>
    </source>
</evidence>
<dbReference type="GO" id="GO:0006606">
    <property type="term" value="P:protein import into nucleus"/>
    <property type="evidence" value="ECO:0007669"/>
    <property type="project" value="InterPro"/>
</dbReference>
<dbReference type="InterPro" id="IPR016024">
    <property type="entry name" value="ARM-type_fold"/>
</dbReference>
<evidence type="ECO:0000259" key="9">
    <source>
        <dbReference type="PROSITE" id="PS50166"/>
    </source>
</evidence>
<keyword evidence="5" id="KW-0677">Repeat</keyword>